<dbReference type="OMA" id="NECGCAR"/>
<dbReference type="CTD" id="183244"/>
<dbReference type="HOGENOM" id="CLU_1887597_0_0_1"/>
<evidence type="ECO:0000256" key="1">
    <source>
        <dbReference type="SAM" id="SignalP"/>
    </source>
</evidence>
<dbReference type="eggNOG" id="ENOG502TJ12">
    <property type="taxonomic scope" value="Eukaryota"/>
</dbReference>
<keyword evidence="1" id="KW-0732">Signal</keyword>
<feature type="chain" id="PRO_5004159180" evidence="1">
    <location>
        <begin position="20"/>
        <end position="135"/>
    </location>
</feature>
<dbReference type="Bgee" id="WBGene00016459">
    <property type="expression patterns" value="Expressed in adult organism and 1 other cell type or tissue"/>
</dbReference>
<evidence type="ECO:0000313" key="4">
    <source>
        <dbReference type="WormBase" id="C35E7.7"/>
    </source>
</evidence>
<dbReference type="Proteomes" id="UP000001940">
    <property type="component" value="Chromosome I"/>
</dbReference>
<feature type="signal peptide" evidence="1">
    <location>
        <begin position="1"/>
        <end position="19"/>
    </location>
</feature>
<dbReference type="InParanoid" id="O61769"/>
<dbReference type="PaxDb" id="6239-C35E7.7"/>
<dbReference type="FunCoup" id="O61769">
    <property type="interactions" value="833"/>
</dbReference>
<evidence type="ECO:0000313" key="2">
    <source>
        <dbReference type="EMBL" id="CCD66814.1"/>
    </source>
</evidence>
<gene>
    <name evidence="2 4" type="ORF">C35E7.7</name>
    <name evidence="2" type="ORF">CELE_C35E7.7</name>
</gene>
<dbReference type="OrthoDB" id="5808044at2759"/>
<proteinExistence type="predicted"/>
<dbReference type="RefSeq" id="NP_492828.2">
    <property type="nucleotide sequence ID" value="NM_060427.3"/>
</dbReference>
<accession>O61769</accession>
<sequence length="135" mass="15400">MSAISLLVLLLMIFAAQLCKNPLENECGCIRQPTFEFNWLQTEYPEIAKQYTEDQFLAPVVTYPECKSIVTTCPNGYSVAGFIVETKKILVNSNIYPNPNTVLGIKCEAKKWYYDGQAETYDDKLKITFFSCKKD</sequence>
<organism evidence="2 3">
    <name type="scientific">Caenorhabditis elegans</name>
    <dbReference type="NCBI Taxonomy" id="6239"/>
    <lineage>
        <taxon>Eukaryota</taxon>
        <taxon>Metazoa</taxon>
        <taxon>Ecdysozoa</taxon>
        <taxon>Nematoda</taxon>
        <taxon>Chromadorea</taxon>
        <taxon>Rhabditida</taxon>
        <taxon>Rhabditina</taxon>
        <taxon>Rhabditomorpha</taxon>
        <taxon>Rhabditoidea</taxon>
        <taxon>Rhabditidae</taxon>
        <taxon>Peloderinae</taxon>
        <taxon>Caenorhabditis</taxon>
    </lineage>
</organism>
<dbReference type="AlphaFoldDB" id="O61769"/>
<dbReference type="KEGG" id="cel:CELE_C35E7.7"/>
<dbReference type="UCSC" id="C35E7.7">
    <property type="organism name" value="c. elegans"/>
</dbReference>
<name>O61769_CAEEL</name>
<keyword evidence="3" id="KW-1185">Reference proteome</keyword>
<dbReference type="AGR" id="WB:WBGene00016459"/>
<reference evidence="2 3" key="1">
    <citation type="journal article" date="1998" name="Science">
        <title>Genome sequence of the nematode C. elegans: a platform for investigating biology.</title>
        <authorList>
            <consortium name="The C. elegans sequencing consortium"/>
            <person name="Sulson J.E."/>
            <person name="Waterston R."/>
        </authorList>
    </citation>
    <scope>NUCLEOTIDE SEQUENCE [LARGE SCALE GENOMIC DNA]</scope>
    <source>
        <strain evidence="2 3">Bristol N2</strain>
    </source>
</reference>
<protein>
    <submittedName>
        <fullName evidence="2">Uncharacterized protein</fullName>
    </submittedName>
</protein>
<dbReference type="EMBL" id="BX284601">
    <property type="protein sequence ID" value="CCD66814.1"/>
    <property type="molecule type" value="Genomic_DNA"/>
</dbReference>
<evidence type="ECO:0000313" key="3">
    <source>
        <dbReference type="Proteomes" id="UP000001940"/>
    </source>
</evidence>
<dbReference type="WormBase" id="C35E7.7">
    <property type="protein sequence ID" value="CE40191"/>
    <property type="gene ID" value="WBGene00016459"/>
</dbReference>
<dbReference type="SMR" id="O61769"/>
<dbReference type="PIR" id="T33072">
    <property type="entry name" value="T33072"/>
</dbReference>
<dbReference type="GeneID" id="183244"/>